<accession>A0ABS3YE88</accession>
<gene>
    <name evidence="1" type="ORF">J7I43_12305</name>
</gene>
<dbReference type="Proteomes" id="UP000679126">
    <property type="component" value="Unassembled WGS sequence"/>
</dbReference>
<evidence type="ECO:0000313" key="2">
    <source>
        <dbReference type="Proteomes" id="UP000679126"/>
    </source>
</evidence>
<name>A0ABS3YE88_9BACT</name>
<keyword evidence="2" id="KW-1185">Reference proteome</keyword>
<dbReference type="EMBL" id="JAGHKP010000002">
    <property type="protein sequence ID" value="MBO9153000.1"/>
    <property type="molecule type" value="Genomic_DNA"/>
</dbReference>
<comment type="caution">
    <text evidence="1">The sequence shown here is derived from an EMBL/GenBank/DDBJ whole genome shotgun (WGS) entry which is preliminary data.</text>
</comment>
<evidence type="ECO:0000313" key="1">
    <source>
        <dbReference type="EMBL" id="MBO9153000.1"/>
    </source>
</evidence>
<sequence>MKQTKSHQGEARPCSPKCLVHHDHTELVTTLLKIDNSADKKDPLLLGELDTPRETNLYAYHFHSGDEVTEIPETQYFAQLDEWRRRQNELSRTGKERYLTYAQNKAATEELAALERKITSYEAAESVQRQVYSWWSVSYWLGEELAQKGEVILRIYGCTWWGITNLQVPHPSAAAVLHEIYEETNCSIFENQAPWEE</sequence>
<organism evidence="1 2">
    <name type="scientific">Chitinophaga chungangae</name>
    <dbReference type="NCBI Taxonomy" id="2821488"/>
    <lineage>
        <taxon>Bacteria</taxon>
        <taxon>Pseudomonadati</taxon>
        <taxon>Bacteroidota</taxon>
        <taxon>Chitinophagia</taxon>
        <taxon>Chitinophagales</taxon>
        <taxon>Chitinophagaceae</taxon>
        <taxon>Chitinophaga</taxon>
    </lineage>
</organism>
<dbReference type="RefSeq" id="WP_209145976.1">
    <property type="nucleotide sequence ID" value="NZ_JAGHKP010000002.1"/>
</dbReference>
<proteinExistence type="predicted"/>
<reference evidence="2" key="1">
    <citation type="submission" date="2021-03" db="EMBL/GenBank/DDBJ databases">
        <title>Assistant Professor.</title>
        <authorList>
            <person name="Huq M.A."/>
        </authorList>
    </citation>
    <scope>NUCLEOTIDE SEQUENCE [LARGE SCALE GENOMIC DNA]</scope>
    <source>
        <strain evidence="2">MAH-28</strain>
    </source>
</reference>
<protein>
    <submittedName>
        <fullName evidence="1">Uncharacterized protein</fullName>
    </submittedName>
</protein>